<name>A0A7H1NTJ9_9PROT</name>
<dbReference type="KEGG" id="ebla:JGUZn3_18950"/>
<dbReference type="GO" id="GO:0008976">
    <property type="term" value="F:polyphosphate kinase activity"/>
    <property type="evidence" value="ECO:0007669"/>
    <property type="project" value="UniProtKB-EC"/>
</dbReference>
<keyword evidence="2" id="KW-0808">Transferase</keyword>
<evidence type="ECO:0000313" key="2">
    <source>
        <dbReference type="EMBL" id="QNT79109.1"/>
    </source>
</evidence>
<feature type="domain" description="Polyphosphate kinase-2-related" evidence="1">
    <location>
        <begin position="53"/>
        <end position="287"/>
    </location>
</feature>
<keyword evidence="3" id="KW-1185">Reference proteome</keyword>
<dbReference type="PANTHER" id="PTHR34383">
    <property type="entry name" value="POLYPHOSPHATE:AMP PHOSPHOTRANSFERASE-RELATED"/>
    <property type="match status" value="1"/>
</dbReference>
<protein>
    <submittedName>
        <fullName evidence="2">Polyphosphate:ADP phosphotransferase</fullName>
        <ecNumber evidence="2">2.7.4.1</ecNumber>
    </submittedName>
</protein>
<dbReference type="Proteomes" id="UP000516349">
    <property type="component" value="Chromosome"/>
</dbReference>
<dbReference type="EMBL" id="CP060244">
    <property type="protein sequence ID" value="QNT79109.1"/>
    <property type="molecule type" value="Genomic_DNA"/>
</dbReference>
<dbReference type="InterPro" id="IPR027417">
    <property type="entry name" value="P-loop_NTPase"/>
</dbReference>
<dbReference type="RefSeq" id="WP_238996803.1">
    <property type="nucleotide sequence ID" value="NZ_CP060244.1"/>
</dbReference>
<dbReference type="PANTHER" id="PTHR34383:SF3">
    <property type="entry name" value="POLYPHOSPHATE:AMP PHOSPHOTRANSFERASE"/>
    <property type="match status" value="1"/>
</dbReference>
<dbReference type="InterPro" id="IPR022300">
    <property type="entry name" value="PPK2-rel_1"/>
</dbReference>
<evidence type="ECO:0000313" key="3">
    <source>
        <dbReference type="Proteomes" id="UP000516349"/>
    </source>
</evidence>
<dbReference type="GO" id="GO:0006797">
    <property type="term" value="P:polyphosphate metabolic process"/>
    <property type="evidence" value="ECO:0007669"/>
    <property type="project" value="InterPro"/>
</dbReference>
<dbReference type="EC" id="2.7.4.1" evidence="2"/>
<dbReference type="NCBIfam" id="TIGR03709">
    <property type="entry name" value="PPK2_rel_1"/>
    <property type="match status" value="1"/>
</dbReference>
<dbReference type="InterPro" id="IPR022488">
    <property type="entry name" value="PPK2-related"/>
</dbReference>
<dbReference type="AlphaFoldDB" id="A0A7H1NTJ9"/>
<dbReference type="SUPFAM" id="SSF52540">
    <property type="entry name" value="P-loop containing nucleoside triphosphate hydrolases"/>
    <property type="match status" value="1"/>
</dbReference>
<sequence length="313" mass="36226">MMEHLSDKESRLLLVRGLRDELRKNLLGPYFITNPSEFSFSDHDPDEKEILGLNKDEGQKLLAMSIQRLSGLQELLYANSSKSLLIVLQAMDAGGKDGTIKHVMSGINPQGVSVVSFKQPSKNELARSFLWRVNLHLPAKGRIGIFNRSHYEDVLISRVHPEMLKKERVLMTEPDEAFWNGRYEDICNFEKHLVRSDTVVLKFFLHISKKEQKKRFLQRLEDDTKLWKFSLADMQERQYWDSYQTAYEEMIIKTSTSFAPWVVVPADRKWFARLVVIESIIQALLAMNLSPPTPAPEVIASLKKIREDLLHED</sequence>
<evidence type="ECO:0000259" key="1">
    <source>
        <dbReference type="Pfam" id="PF03976"/>
    </source>
</evidence>
<gene>
    <name evidence="2" type="ORF">JGUZn3_18950</name>
</gene>
<reference evidence="2 3" key="1">
    <citation type="submission" date="2020-08" db="EMBL/GenBank/DDBJ databases">
        <title>Complete genome sequence of Entomobacter blattae G55GP.</title>
        <authorList>
            <person name="Poehlein A."/>
            <person name="Guzman J."/>
            <person name="Daniel R."/>
            <person name="Vilcinskas A."/>
        </authorList>
    </citation>
    <scope>NUCLEOTIDE SEQUENCE [LARGE SCALE GENOMIC DNA]</scope>
    <source>
        <strain evidence="2 3">G55GP</strain>
    </source>
</reference>
<organism evidence="2 3">
    <name type="scientific">Entomobacter blattae</name>
    <dbReference type="NCBI Taxonomy" id="2762277"/>
    <lineage>
        <taxon>Bacteria</taxon>
        <taxon>Pseudomonadati</taxon>
        <taxon>Pseudomonadota</taxon>
        <taxon>Alphaproteobacteria</taxon>
        <taxon>Acetobacterales</taxon>
        <taxon>Acetobacteraceae</taxon>
        <taxon>Entomobacter</taxon>
    </lineage>
</organism>
<accession>A0A7H1NTJ9</accession>
<dbReference type="Gene3D" id="3.40.50.300">
    <property type="entry name" value="P-loop containing nucleotide triphosphate hydrolases"/>
    <property type="match status" value="1"/>
</dbReference>
<dbReference type="Pfam" id="PF03976">
    <property type="entry name" value="PPK2"/>
    <property type="match status" value="1"/>
</dbReference>
<proteinExistence type="predicted"/>